<evidence type="ECO:0000256" key="10">
    <source>
        <dbReference type="ARBA" id="ARBA00029668"/>
    </source>
</evidence>
<sequence>MSPGTSRKRPRTDISERSRIGLAELFGYGEQNDNLPTTCRVVPPRQHSSMKESFCSFRIEQRLGGILAQHYGEERFLVFSSSQRGAVAKIVFSSERRNENSSTSVCAKIHSLSVKEAYRGYGLGSLLFSMAVVSLSNRYLTEAKTDALKTKDSTNKDDFFVECSLDAEEDVRRHDKLVNFYRSCGCHVKPNAKISYINNNDGETYRKVPMQITLLEQSFERTSPSACTWANFLPMDFFSAHHERAQLLGESIPLDWFVLEIEENLFEFRSTNGRLLAVGNDRWCTVTNGTSTPSSQFLFQQTTETQASKTKFHCESKSLCIIKSRSGQYLGIDPVQLSFICSEKPSYWQTGNCERSLVCVKDSPARRQHYLHLSSFQTREYILRKRERYFRFDIGRLTLKEALDLAGSIQADEFGEERCDRSLCSLLYATAEESRRAEFPDWFQLVGLIHGLATVLRFIDADVAKETMEEGYDWTICSQSVLIGSNGGDPARSLHPNLQCASGETPANNKNIIVADRRIRHDGLGNYDAALLWTGPEYMYNMLKHNGIDLPEEAFAVLRWFPVNQSERQQQCSKALAETIDRDVLGIVQDFCDVRETARRNLFFTQELHEFDCTSLWNSHFSRIFEKYGADKHLQW</sequence>
<dbReference type="InterPro" id="IPR007828">
    <property type="entry name" value="Inositol_oxygenase"/>
</dbReference>
<comment type="caution">
    <text evidence="13">The sequence shown here is derived from an EMBL/GenBank/DDBJ whole genome shotgun (WGS) entry which is preliminary data.</text>
</comment>
<proteinExistence type="inferred from homology"/>
<protein>
    <recommendedName>
        <fullName evidence="5">Inositol oxygenase</fullName>
        <ecNumber evidence="4">1.13.99.1</ecNumber>
    </recommendedName>
    <alternativeName>
        <fullName evidence="10">Myo-inositol oxygenase</fullName>
    </alternativeName>
</protein>
<dbReference type="GO" id="GO:0019310">
    <property type="term" value="P:inositol catabolic process"/>
    <property type="evidence" value="ECO:0007669"/>
    <property type="project" value="InterPro"/>
</dbReference>
<dbReference type="SUPFAM" id="SSF109604">
    <property type="entry name" value="HD-domain/PDEase-like"/>
    <property type="match status" value="1"/>
</dbReference>
<accession>A0AAD2JPA6</accession>
<evidence type="ECO:0000256" key="12">
    <source>
        <dbReference type="PIRSR" id="PIRSR607828-2"/>
    </source>
</evidence>
<keyword evidence="8" id="KW-0560">Oxidoreductase</keyword>
<keyword evidence="14" id="KW-1185">Reference proteome</keyword>
<evidence type="ECO:0000256" key="5">
    <source>
        <dbReference type="ARBA" id="ARBA00019269"/>
    </source>
</evidence>
<dbReference type="GO" id="GO:0005506">
    <property type="term" value="F:iron ion binding"/>
    <property type="evidence" value="ECO:0007669"/>
    <property type="project" value="InterPro"/>
</dbReference>
<dbReference type="EC" id="1.13.99.1" evidence="4"/>
<gene>
    <name evidence="13" type="ORF">CYCCA115_LOCUS23706</name>
</gene>
<evidence type="ECO:0000256" key="9">
    <source>
        <dbReference type="ARBA" id="ARBA00023004"/>
    </source>
</evidence>
<reference evidence="13" key="1">
    <citation type="submission" date="2023-08" db="EMBL/GenBank/DDBJ databases">
        <authorList>
            <person name="Audoor S."/>
            <person name="Bilcke G."/>
        </authorList>
    </citation>
    <scope>NUCLEOTIDE SEQUENCE</scope>
</reference>
<comment type="cofactor">
    <cofactor evidence="12">
        <name>Fe cation</name>
        <dbReference type="ChEBI" id="CHEBI:24875"/>
    </cofactor>
    <text evidence="12">Binds 2 iron ions per subunit.</text>
</comment>
<evidence type="ECO:0000256" key="2">
    <source>
        <dbReference type="ARBA" id="ARBA00005167"/>
    </source>
</evidence>
<dbReference type="GO" id="GO:0005737">
    <property type="term" value="C:cytoplasm"/>
    <property type="evidence" value="ECO:0007669"/>
    <property type="project" value="UniProtKB-SubCell"/>
</dbReference>
<evidence type="ECO:0000256" key="4">
    <source>
        <dbReference type="ARBA" id="ARBA00011919"/>
    </source>
</evidence>
<evidence type="ECO:0000256" key="3">
    <source>
        <dbReference type="ARBA" id="ARBA00005286"/>
    </source>
</evidence>
<evidence type="ECO:0000256" key="1">
    <source>
        <dbReference type="ARBA" id="ARBA00004496"/>
    </source>
</evidence>
<comment type="subcellular location">
    <subcellularLocation>
        <location evidence="1">Cytoplasm</location>
    </subcellularLocation>
</comment>
<comment type="similarity">
    <text evidence="3">Belongs to the myo-inositol oxygenase family.</text>
</comment>
<evidence type="ECO:0000256" key="7">
    <source>
        <dbReference type="ARBA" id="ARBA00022723"/>
    </source>
</evidence>
<dbReference type="PANTHER" id="PTHR12588:SF0">
    <property type="entry name" value="INOSITOL OXYGENASE"/>
    <property type="match status" value="1"/>
</dbReference>
<dbReference type="AlphaFoldDB" id="A0AAD2JPA6"/>
<evidence type="ECO:0000256" key="8">
    <source>
        <dbReference type="ARBA" id="ARBA00023002"/>
    </source>
</evidence>
<comment type="catalytic activity">
    <reaction evidence="11">
        <text>myo-inositol + O2 = D-glucuronate + H2O + H(+)</text>
        <dbReference type="Rhea" id="RHEA:23696"/>
        <dbReference type="ChEBI" id="CHEBI:15377"/>
        <dbReference type="ChEBI" id="CHEBI:15378"/>
        <dbReference type="ChEBI" id="CHEBI:15379"/>
        <dbReference type="ChEBI" id="CHEBI:17268"/>
        <dbReference type="ChEBI" id="CHEBI:58720"/>
        <dbReference type="EC" id="1.13.99.1"/>
    </reaction>
</comment>
<dbReference type="PANTHER" id="PTHR12588">
    <property type="entry name" value="MYOINOSITOL OXYGENASE"/>
    <property type="match status" value="1"/>
</dbReference>
<keyword evidence="7 12" id="KW-0479">Metal-binding</keyword>
<evidence type="ECO:0000256" key="6">
    <source>
        <dbReference type="ARBA" id="ARBA00022490"/>
    </source>
</evidence>
<dbReference type="Pfam" id="PF05153">
    <property type="entry name" value="MIOX"/>
    <property type="match status" value="1"/>
</dbReference>
<feature type="binding site" evidence="12">
    <location>
        <position position="450"/>
    </location>
    <ligand>
        <name>Fe cation</name>
        <dbReference type="ChEBI" id="CHEBI:24875"/>
        <label>1</label>
    </ligand>
</feature>
<evidence type="ECO:0000313" key="14">
    <source>
        <dbReference type="Proteomes" id="UP001295423"/>
    </source>
</evidence>
<evidence type="ECO:0000313" key="13">
    <source>
        <dbReference type="EMBL" id="CAJ1969434.1"/>
    </source>
</evidence>
<keyword evidence="9 12" id="KW-0408">Iron</keyword>
<keyword evidence="6" id="KW-0963">Cytoplasm</keyword>
<organism evidence="13 14">
    <name type="scientific">Cylindrotheca closterium</name>
    <dbReference type="NCBI Taxonomy" id="2856"/>
    <lineage>
        <taxon>Eukaryota</taxon>
        <taxon>Sar</taxon>
        <taxon>Stramenopiles</taxon>
        <taxon>Ochrophyta</taxon>
        <taxon>Bacillariophyta</taxon>
        <taxon>Bacillariophyceae</taxon>
        <taxon>Bacillariophycidae</taxon>
        <taxon>Bacillariales</taxon>
        <taxon>Bacillariaceae</taxon>
        <taxon>Cylindrotheca</taxon>
    </lineage>
</organism>
<dbReference type="Proteomes" id="UP001295423">
    <property type="component" value="Unassembled WGS sequence"/>
</dbReference>
<dbReference type="EMBL" id="CAKOGP040002424">
    <property type="protein sequence ID" value="CAJ1969434.1"/>
    <property type="molecule type" value="Genomic_DNA"/>
</dbReference>
<name>A0AAD2JPA6_9STRA</name>
<evidence type="ECO:0000256" key="11">
    <source>
        <dbReference type="ARBA" id="ARBA00048271"/>
    </source>
</evidence>
<comment type="pathway">
    <text evidence="2">Polyol metabolism; myo-inositol degradation into D-glucuronate; D-glucuronate from myo-inositol: step 1/1.</text>
</comment>
<dbReference type="GO" id="GO:0050113">
    <property type="term" value="F:inositol oxygenase activity"/>
    <property type="evidence" value="ECO:0007669"/>
    <property type="project" value="UniProtKB-EC"/>
</dbReference>